<dbReference type="InterPro" id="IPR013783">
    <property type="entry name" value="Ig-like_fold"/>
</dbReference>
<dbReference type="Gene3D" id="1.50.10.20">
    <property type="match status" value="1"/>
</dbReference>
<dbReference type="EMBL" id="RJUK01000001">
    <property type="protein sequence ID" value="ROQ19870.1"/>
    <property type="molecule type" value="Genomic_DNA"/>
</dbReference>
<evidence type="ECO:0000313" key="7">
    <source>
        <dbReference type="Proteomes" id="UP000273643"/>
    </source>
</evidence>
<dbReference type="InterPro" id="IPR051802">
    <property type="entry name" value="YfhM-like"/>
</dbReference>
<dbReference type="PROSITE" id="PS51257">
    <property type="entry name" value="PROKAR_LIPOPROTEIN"/>
    <property type="match status" value="1"/>
</dbReference>
<feature type="region of interest" description="Disordered" evidence="3">
    <location>
        <begin position="1723"/>
        <end position="1745"/>
    </location>
</feature>
<protein>
    <recommendedName>
        <fullName evidence="8">Alpha-2-macroglobulin family protein</fullName>
    </recommendedName>
</protein>
<comment type="similarity">
    <text evidence="1">Belongs to the protease inhibitor I39 (alpha-2-macroglobulin) family. Bacterial alpha-2-macroglobulin subfamily.</text>
</comment>
<evidence type="ECO:0000259" key="4">
    <source>
        <dbReference type="SMART" id="SM01359"/>
    </source>
</evidence>
<dbReference type="GO" id="GO:0004866">
    <property type="term" value="F:endopeptidase inhibitor activity"/>
    <property type="evidence" value="ECO:0007669"/>
    <property type="project" value="InterPro"/>
</dbReference>
<dbReference type="InterPro" id="IPR001599">
    <property type="entry name" value="Macroglobln_a2"/>
</dbReference>
<feature type="compositionally biased region" description="Low complexity" evidence="3">
    <location>
        <begin position="53"/>
        <end position="70"/>
    </location>
</feature>
<evidence type="ECO:0000256" key="2">
    <source>
        <dbReference type="ARBA" id="ARBA00022729"/>
    </source>
</evidence>
<feature type="domain" description="Alpha-2-macroglobulin" evidence="5">
    <location>
        <begin position="1233"/>
        <end position="1320"/>
    </location>
</feature>
<dbReference type="SMART" id="SM01359">
    <property type="entry name" value="A2M_N_2"/>
    <property type="match status" value="1"/>
</dbReference>
<dbReference type="CDD" id="cd02891">
    <property type="entry name" value="A2M_like"/>
    <property type="match status" value="1"/>
</dbReference>
<evidence type="ECO:0000313" key="6">
    <source>
        <dbReference type="EMBL" id="ROQ19870.1"/>
    </source>
</evidence>
<feature type="compositionally biased region" description="Polar residues" evidence="3">
    <location>
        <begin position="1733"/>
        <end position="1745"/>
    </location>
</feature>
<proteinExistence type="inferred from homology"/>
<dbReference type="OrthoDB" id="9767116at2"/>
<dbReference type="Gene3D" id="2.60.40.3710">
    <property type="match status" value="1"/>
</dbReference>
<name>A0A3N1NZL7_9GAMM</name>
<dbReference type="PANTHER" id="PTHR40094">
    <property type="entry name" value="ALPHA-2-MACROGLOBULIN HOMOLOG"/>
    <property type="match status" value="1"/>
</dbReference>
<comment type="caution">
    <text evidence="6">The sequence shown here is derived from an EMBL/GenBank/DDBJ whole genome shotgun (WGS) entry which is preliminary data.</text>
</comment>
<dbReference type="Pfam" id="PF17973">
    <property type="entry name" value="bMG10"/>
    <property type="match status" value="1"/>
</dbReference>
<sequence>MDTQGQRRRAARLISPLIFGLGLLALTGCQPGGLSEDQTLSEQETAALLQSLPPLPAASGPAKTDTTADTPAPPTGPTAEPAFPRPNDLTPDENPSAPHLVRYAPEGDVERAALVSLTFSEPMVPLTRLEQTLEKDIPVTLTPEVEGQWRWLDTQSLVFEPTGDALPMATDYTVTLEEGFTSAAGVPMATTARWQFATAPLAVTDFYPGDNAVTGKQPVLVLIFNQAIDKNQLLEHVSLKDKQHTHALKRVDPDTLAQDEYKALIDDVPAEQWLALTPSEPLPWNQTFSLTLAQGTPAKAGNRLTKADQAFSFRTAGPLRIERNDCAERECTPDEGVSLQFSHRLSEDWDKSRLEVSPDVDGLEISHYGTYIQLRGSFQPETEYTLTLPAGTTDEFGRALEEDLVTKVTIASYPPMFTLPGQDLITLPGAFATLPIVSRNIQTLDIEVRQVTPDDWSAFQRYRLNYRRAVDKEKPEKPGTLLDNHTLTLDAEANTMTVTRLSLDSWLNEEGFGHLLVFASSPEMDNKDNGRYRYNQAQSGQWLQVTNLGVSTYAERDRVTAWVTDLTTGTPIADARVHVGAISASTDDNGLASLPLSDREDHSSLMVESQSDQALFQAHSLSPLYRDEYNYYRYPTFTFTDRQLYQPGETVHLKGLIRERGFGVEGDLHYPEDLTHLEWTAYDGQRNELDQGRLPLSESGAFDLSLPLPSSAASGSAAIELRLFRGKNEIDEYFGGHSFRIETFRRPEYKVDLNFSAERPIAQAPLQATARASYYAGGPLPNAPVDWQLTLNTARYAPPGWSDYHFGRVPPMWRHGFWPQPEEARWQHQASGQTNTEGEHRLSIAPNKALDFSDLLFPHTLDVTTTVTDVNRQQWSTNDSLLVHPSQHYVGLRTEQRFAHIEDTITVQWVTVDIDGNAVTTDAPDIEVERLAWEDGDWQTQDTLNCTPSDKKQTCEFSPADSGQYRISATVTDTEGRQSRSQIHLWVAGPMNDIGPTYEEQPRVQLIPDQDEYAPGDTANVQIQTPFTEAHTLVTVQRQGLVEVDYHYLEDGTHTLEVPIKDNYLPQLVVTAEAIGGTPAEGQSLPQMAVGELTLPVSSAHRQLSVEVTPSAEAFKPGDPVEVSTRVTGPQGAPASDAEVTFYAVDQAVLDMAGYTLPDPLTEMYSAVINGVFEYRSRAEIPLVPKDANDGLVEEVMVSGVRAIEMSMAVDRGPGESANPTVTLRQNFSALATFESTVTLDSKGEANVSFTLPDNLTRYRIMAVAHTEQQFGAGDAQIDVGLPLMVRPSLPRFLNLGDRAELPVVVQNTTDQAMTVELALRASNLTLSGAPGRRLTIPANDRREVRFSAEPIQVGEARVQVIVRSGERQDAAEVAVPVQRPATDEAFAQYGSLTGGNKFLQVSIPENVYPDFGGLSLTTSSTQFQSLQDAFLYLYDYPYGCAEQLASRLMAIASLNELLGTFNAEGLPDEAAIQQSVGDLLGRLEEQQNRDGGWGFWVRNETSQTYLSVHVTHALLRAREAGYEVPARVLESALSYTRSVAQQLPKSMAEKPGNSVLAYSIYVQALAGDSVASAAIDHFRQTESELSLEAMGWLLSATANEPSAKPLHENLLRHLTNQLRETAATASFVEDYAGGGHWVLHGSRRTDAVVLDALLSARPDSDLIEKLARGLVNHRRNGHWGNTQENVFVLLALKHYFQAREAEVPDLTARVWLGDRYLGEQSFQGRGGKPTRTGVSMSELQSGEPTTTLALQHEGQGRLYYRIGMEYAPADLQLDAARHGFQVARHYEAVNDPDDVTQADDGTWNIKAGAAVRVTLTLTVPARRHHVALTDRLPAGFEALNPALETSAPIRENERGIMGSRTRPGHWYNHQQLRDDRAEAFSTQLEPGVYHYEYTALATTPGEFVVPPAKAEEMYQPETFGRSATETVRVVETP</sequence>
<dbReference type="InterPro" id="IPR002890">
    <property type="entry name" value="MG2"/>
</dbReference>
<dbReference type="Gene3D" id="2.60.40.1930">
    <property type="match status" value="1"/>
</dbReference>
<dbReference type="SUPFAM" id="SSF48239">
    <property type="entry name" value="Terpenoid cyclases/Protein prenyltransferases"/>
    <property type="match status" value="1"/>
</dbReference>
<dbReference type="Pfam" id="PF13205">
    <property type="entry name" value="Big_5"/>
    <property type="match status" value="1"/>
</dbReference>
<gene>
    <name evidence="6" type="ORF">EDC38_0461</name>
</gene>
<reference evidence="6 7" key="1">
    <citation type="submission" date="2018-11" db="EMBL/GenBank/DDBJ databases">
        <title>Genomic Encyclopedia of Type Strains, Phase IV (KMG-IV): sequencing the most valuable type-strain genomes for metagenomic binning, comparative biology and taxonomic classification.</title>
        <authorList>
            <person name="Goeker M."/>
        </authorList>
    </citation>
    <scope>NUCLEOTIDE SEQUENCE [LARGE SCALE GENOMIC DNA]</scope>
    <source>
        <strain evidence="6 7">DSM 16974</strain>
    </source>
</reference>
<accession>A0A3N1NZL7</accession>
<organism evidence="6 7">
    <name type="scientific">Marinimicrobium koreense</name>
    <dbReference type="NCBI Taxonomy" id="306545"/>
    <lineage>
        <taxon>Bacteria</taxon>
        <taxon>Pseudomonadati</taxon>
        <taxon>Pseudomonadota</taxon>
        <taxon>Gammaproteobacteria</taxon>
        <taxon>Cellvibrionales</taxon>
        <taxon>Cellvibrionaceae</taxon>
        <taxon>Marinimicrobium</taxon>
    </lineage>
</organism>
<dbReference type="Pfam" id="PF07703">
    <property type="entry name" value="A2M_BRD"/>
    <property type="match status" value="1"/>
</dbReference>
<evidence type="ECO:0008006" key="8">
    <source>
        <dbReference type="Google" id="ProtNLM"/>
    </source>
</evidence>
<dbReference type="Proteomes" id="UP000273643">
    <property type="component" value="Unassembled WGS sequence"/>
</dbReference>
<evidence type="ECO:0000256" key="1">
    <source>
        <dbReference type="ARBA" id="ARBA00010556"/>
    </source>
</evidence>
<dbReference type="InterPro" id="IPR041246">
    <property type="entry name" value="Bact_MG10"/>
</dbReference>
<feature type="domain" description="Alpha-2-macroglobulin bait region" evidence="4">
    <location>
        <begin position="1004"/>
        <end position="1152"/>
    </location>
</feature>
<dbReference type="RefSeq" id="WP_123637154.1">
    <property type="nucleotide sequence ID" value="NZ_RJUK01000001.1"/>
</dbReference>
<dbReference type="Pfam" id="PF00207">
    <property type="entry name" value="A2M"/>
    <property type="match status" value="1"/>
</dbReference>
<keyword evidence="2" id="KW-0732">Signal</keyword>
<keyword evidence="7" id="KW-1185">Reference proteome</keyword>
<dbReference type="SMART" id="SM01360">
    <property type="entry name" value="A2M"/>
    <property type="match status" value="1"/>
</dbReference>
<dbReference type="PANTHER" id="PTHR40094:SF1">
    <property type="entry name" value="UBIQUITIN DOMAIN-CONTAINING PROTEIN"/>
    <property type="match status" value="1"/>
</dbReference>
<evidence type="ECO:0000256" key="3">
    <source>
        <dbReference type="SAM" id="MobiDB-lite"/>
    </source>
</evidence>
<dbReference type="InterPro" id="IPR011625">
    <property type="entry name" value="A2M_N_BRD"/>
</dbReference>
<dbReference type="Gene3D" id="2.60.40.10">
    <property type="entry name" value="Immunoglobulins"/>
    <property type="match status" value="1"/>
</dbReference>
<dbReference type="InterPro" id="IPR032812">
    <property type="entry name" value="SbsA_Ig"/>
</dbReference>
<dbReference type="InterPro" id="IPR008930">
    <property type="entry name" value="Terpenoid_cyclase/PrenylTrfase"/>
</dbReference>
<feature type="region of interest" description="Disordered" evidence="3">
    <location>
        <begin position="53"/>
        <end position="100"/>
    </location>
</feature>
<evidence type="ECO:0000259" key="5">
    <source>
        <dbReference type="SMART" id="SM01360"/>
    </source>
</evidence>
<dbReference type="Pfam" id="PF01835">
    <property type="entry name" value="MG2"/>
    <property type="match status" value="1"/>
</dbReference>